<evidence type="ECO:0000313" key="5">
    <source>
        <dbReference type="EMBL" id="GIE98574.1"/>
    </source>
</evidence>
<dbReference type="AlphaFoldDB" id="A0A919MXI0"/>
<evidence type="ECO:0000256" key="4">
    <source>
        <dbReference type="SAM" id="SignalP"/>
    </source>
</evidence>
<organism evidence="5 6">
    <name type="scientific">Paractinoplanes rishiriensis</name>
    <dbReference type="NCBI Taxonomy" id="1050105"/>
    <lineage>
        <taxon>Bacteria</taxon>
        <taxon>Bacillati</taxon>
        <taxon>Actinomycetota</taxon>
        <taxon>Actinomycetes</taxon>
        <taxon>Micromonosporales</taxon>
        <taxon>Micromonosporaceae</taxon>
        <taxon>Paractinoplanes</taxon>
    </lineage>
</organism>
<evidence type="ECO:0000256" key="1">
    <source>
        <dbReference type="ARBA" id="ARBA00022801"/>
    </source>
</evidence>
<dbReference type="PANTHER" id="PTHR10272">
    <property type="entry name" value="PLATELET-ACTIVATING FACTOR ACETYLHYDROLASE"/>
    <property type="match status" value="1"/>
</dbReference>
<dbReference type="Gene3D" id="3.40.50.1820">
    <property type="entry name" value="alpha/beta hydrolase"/>
    <property type="match status" value="1"/>
</dbReference>
<name>A0A919MXI0_9ACTN</name>
<comment type="caution">
    <text evidence="5">The sequence shown here is derived from an EMBL/GenBank/DDBJ whole genome shotgun (WGS) entry which is preliminary data.</text>
</comment>
<evidence type="ECO:0000256" key="2">
    <source>
        <dbReference type="ARBA" id="ARBA00022963"/>
    </source>
</evidence>
<sequence>MLRLITVGPVATAVAGPAAAAAAAPTAYRLDLPEPTGPHPIGTVEVHLVDRGRPDPWGLGDVRELMVSIWYPASPVGPRARYAPPRAGAALADEVATALGLPAGSIDYPGTVTHARAGAPAVGRHPVILYSPGGGTSRILGTNHVEDLASRGYVVVTIDHTGEAPVEFPGGRVTPVQRPTDYRQVIGVRVDDTRFVLGRLSRLPQARAMDLRRIGMFGYSAGGFTAAETMLVDRRIDAGVNLDGTMQYDFPVGELGDSARLGLNRPFVLFGAAGHDHRPEPGNPLNDPSWTSFWEHQRAWKLDLSIPDGTHGAFADYQFSVPAIAAAFDLPPATVAEVLGTVDPAGSVRAQRAYLGAFFDQFLRGRPQPLLRGPSPRHPEVVFTR</sequence>
<dbReference type="GO" id="GO:0016042">
    <property type="term" value="P:lipid catabolic process"/>
    <property type="evidence" value="ECO:0007669"/>
    <property type="project" value="UniProtKB-KW"/>
</dbReference>
<keyword evidence="1" id="KW-0378">Hydrolase</keyword>
<dbReference type="SUPFAM" id="SSF53474">
    <property type="entry name" value="alpha/beta-Hydrolases"/>
    <property type="match status" value="1"/>
</dbReference>
<dbReference type="EMBL" id="BOMV01000063">
    <property type="protein sequence ID" value="GIE98574.1"/>
    <property type="molecule type" value="Genomic_DNA"/>
</dbReference>
<evidence type="ECO:0000256" key="3">
    <source>
        <dbReference type="ARBA" id="ARBA00023098"/>
    </source>
</evidence>
<dbReference type="Proteomes" id="UP000636960">
    <property type="component" value="Unassembled WGS sequence"/>
</dbReference>
<feature type="signal peptide" evidence="4">
    <location>
        <begin position="1"/>
        <end position="20"/>
    </location>
</feature>
<dbReference type="InterPro" id="IPR029058">
    <property type="entry name" value="AB_hydrolase_fold"/>
</dbReference>
<protein>
    <submittedName>
        <fullName evidence="5">Lipase</fullName>
    </submittedName>
</protein>
<feature type="chain" id="PRO_5037893165" evidence="4">
    <location>
        <begin position="21"/>
        <end position="385"/>
    </location>
</feature>
<keyword evidence="6" id="KW-1185">Reference proteome</keyword>
<gene>
    <name evidence="5" type="ORF">Ari01nite_60390</name>
</gene>
<accession>A0A919MXI0</accession>
<keyword evidence="3" id="KW-0443">Lipid metabolism</keyword>
<evidence type="ECO:0000313" key="6">
    <source>
        <dbReference type="Proteomes" id="UP000636960"/>
    </source>
</evidence>
<keyword evidence="2" id="KW-0442">Lipid degradation</keyword>
<proteinExistence type="predicted"/>
<dbReference type="PANTHER" id="PTHR10272:SF0">
    <property type="entry name" value="PLATELET-ACTIVATING FACTOR ACETYLHYDROLASE"/>
    <property type="match status" value="1"/>
</dbReference>
<reference evidence="5" key="1">
    <citation type="submission" date="2021-01" db="EMBL/GenBank/DDBJ databases">
        <title>Whole genome shotgun sequence of Actinoplanes rishiriensis NBRC 108556.</title>
        <authorList>
            <person name="Komaki H."/>
            <person name="Tamura T."/>
        </authorList>
    </citation>
    <scope>NUCLEOTIDE SEQUENCE</scope>
    <source>
        <strain evidence="5">NBRC 108556</strain>
    </source>
</reference>
<dbReference type="GO" id="GO:0003847">
    <property type="term" value="F:1-alkyl-2-acetylglycerophosphocholine esterase activity"/>
    <property type="evidence" value="ECO:0007669"/>
    <property type="project" value="TreeGrafter"/>
</dbReference>
<keyword evidence="4" id="KW-0732">Signal</keyword>